<dbReference type="Gene3D" id="2.40.170.20">
    <property type="entry name" value="TonB-dependent receptor, beta-barrel domain"/>
    <property type="match status" value="1"/>
</dbReference>
<reference evidence="13" key="2">
    <citation type="submission" date="2015-11" db="EMBL/GenBank/DDBJ databases">
        <authorList>
            <person name="Anvar S.Y."/>
        </authorList>
    </citation>
    <scope>NUCLEOTIDE SEQUENCE [LARGE SCALE GENOMIC DNA]</scope>
</reference>
<evidence type="ECO:0000256" key="3">
    <source>
        <dbReference type="ARBA" id="ARBA00022452"/>
    </source>
</evidence>
<evidence type="ECO:0000256" key="7">
    <source>
        <dbReference type="PROSITE-ProRule" id="PRU01360"/>
    </source>
</evidence>
<feature type="region of interest" description="Disordered" evidence="8">
    <location>
        <begin position="258"/>
        <end position="278"/>
    </location>
</feature>
<evidence type="ECO:0000256" key="5">
    <source>
        <dbReference type="ARBA" id="ARBA00023136"/>
    </source>
</evidence>
<name>A0A0S4PV50_9HELI</name>
<dbReference type="GO" id="GO:0009279">
    <property type="term" value="C:cell outer membrane"/>
    <property type="evidence" value="ECO:0007669"/>
    <property type="project" value="UniProtKB-SubCell"/>
</dbReference>
<keyword evidence="10" id="KW-0675">Receptor</keyword>
<dbReference type="PANTHER" id="PTHR30069">
    <property type="entry name" value="TONB-DEPENDENT OUTER MEMBRANE RECEPTOR"/>
    <property type="match status" value="1"/>
</dbReference>
<proteinExistence type="inferred from homology"/>
<dbReference type="InterPro" id="IPR036942">
    <property type="entry name" value="Beta-barrel_TonB_sf"/>
</dbReference>
<comment type="subcellular location">
    <subcellularLocation>
        <location evidence="1 7">Cell outer membrane</location>
        <topology evidence="1 7">Multi-pass membrane protein</topology>
    </subcellularLocation>
</comment>
<reference evidence="10" key="3">
    <citation type="submission" date="2015-11" db="EMBL/GenBank/DDBJ databases">
        <authorList>
            <person name="Zhang Y."/>
            <person name="Guo Z."/>
        </authorList>
    </citation>
    <scope>NUCLEOTIDE SEQUENCE</scope>
    <source>
        <strain evidence="10">1</strain>
    </source>
</reference>
<dbReference type="InterPro" id="IPR039426">
    <property type="entry name" value="TonB-dep_rcpt-like"/>
</dbReference>
<evidence type="ECO:0000313" key="10">
    <source>
        <dbReference type="EMBL" id="CUU39316.1"/>
    </source>
</evidence>
<dbReference type="GO" id="GO:0044718">
    <property type="term" value="P:siderophore transmembrane transport"/>
    <property type="evidence" value="ECO:0007669"/>
    <property type="project" value="TreeGrafter"/>
</dbReference>
<feature type="compositionally biased region" description="Basic and acidic residues" evidence="8">
    <location>
        <begin position="266"/>
        <end position="278"/>
    </location>
</feature>
<keyword evidence="5 7" id="KW-0472">Membrane</keyword>
<dbReference type="EMBL" id="JRPF02000001">
    <property type="protein sequence ID" value="TLD79556.1"/>
    <property type="molecule type" value="Genomic_DNA"/>
</dbReference>
<organism evidence="10 13">
    <name type="scientific">Helicobacter typhlonius</name>
    <dbReference type="NCBI Taxonomy" id="76936"/>
    <lineage>
        <taxon>Bacteria</taxon>
        <taxon>Pseudomonadati</taxon>
        <taxon>Campylobacterota</taxon>
        <taxon>Epsilonproteobacteria</taxon>
        <taxon>Campylobacterales</taxon>
        <taxon>Helicobacteraceae</taxon>
        <taxon>Helicobacter</taxon>
    </lineage>
</organism>
<keyword evidence="4 7" id="KW-0812">Transmembrane</keyword>
<dbReference type="InterPro" id="IPR037066">
    <property type="entry name" value="Plug_dom_sf"/>
</dbReference>
<evidence type="ECO:0000256" key="6">
    <source>
        <dbReference type="ARBA" id="ARBA00023237"/>
    </source>
</evidence>
<evidence type="ECO:0000313" key="13">
    <source>
        <dbReference type="Proteomes" id="UP000064525"/>
    </source>
</evidence>
<dbReference type="Gene3D" id="2.170.130.10">
    <property type="entry name" value="TonB-dependent receptor, plug domain"/>
    <property type="match status" value="1"/>
</dbReference>
<dbReference type="OrthoDB" id="78201at2"/>
<reference evidence="11 12" key="1">
    <citation type="journal article" date="2014" name="Genome Announc.">
        <title>Draft genome sequences of eight enterohepatic helicobacter species isolated from both laboratory and wild rodents.</title>
        <authorList>
            <person name="Sheh A."/>
            <person name="Shen Z."/>
            <person name="Fox J.G."/>
        </authorList>
    </citation>
    <scope>NUCLEOTIDE SEQUENCE [LARGE SCALE GENOMIC DNA]</scope>
    <source>
        <strain evidence="11 12">MIT 98-6810</strain>
    </source>
</reference>
<dbReference type="SUPFAM" id="SSF56935">
    <property type="entry name" value="Porins"/>
    <property type="match status" value="1"/>
</dbReference>
<sequence>MKKCLLSFTLLGVIAQIALGDEIISDSKSVNLSKSIVYGSMMNTRLDELNRNVYEIDKENIIDKGYRSTTDIFSYTPFVGLANVGLGSNLDLRGQGNRANTSVQVLINGIYSNMLDSSHGVTPLNTLSPASIESIEILPGGGAVMYGNGTRGGVVNIITQRRFAKPFFSAGLSYSNIIASTGNSYNADAKFGTKIGEDTHISLGVAYINREGPRINDKTSGGQVNMGIIKDFAGGGSSLSFDIDYFIGLIDTTPNNSFMDRANPSKSDRKSAGNGDLHNKQQRLDVSVGYKSKMSENANFDLKAFYHLNRISYIDSITRLSQYIAYGTSWSGTYADQSGSLFDDQKAGLIAKYDVKHKNGHFYLGLESIYNYGKRVMNQYIWATGGVVNSMNSGNPMTYRHAMNIPFEGSKWSNALYVLEKYDFTKDFSLTGGVRYEAATYKADVVYNTQGGLYDANTGSVFNPIINTIISSANGTKGNLEDTQHNFAFEITPNYHYRDSGNVYAKYERGYFSPSPNSLLRRQSRTYLPTDLKKETYDTFELGFKDFVGNVAMVSASAYYTLTQNEFYTIGNAHSVSGVQYGNYDRTQRAGIEAFSEQYLFDGRLSLSESFTYIDARILKNNSVSVKDRIPYVSNYKGTFGFNVALSKIWHLWNQNTFYGSQKDISGDTIKAYSLTDIGLSAKFGDLSLSGGVRNVFDTFYYSYYNGDASDSIAGYGFLIGQGRSAFIEGRYTF</sequence>
<comment type="similarity">
    <text evidence="7">Belongs to the TonB-dependent receptor family.</text>
</comment>
<keyword evidence="6 7" id="KW-0998">Cell outer membrane</keyword>
<dbReference type="Proteomes" id="UP000029925">
    <property type="component" value="Unassembled WGS sequence"/>
</dbReference>
<evidence type="ECO:0000256" key="8">
    <source>
        <dbReference type="SAM" id="MobiDB-lite"/>
    </source>
</evidence>
<evidence type="ECO:0000313" key="11">
    <source>
        <dbReference type="EMBL" id="TLD79556.1"/>
    </source>
</evidence>
<protein>
    <submittedName>
        <fullName evidence="10">Haemin uptake system outer membrane receptor</fullName>
    </submittedName>
    <submittedName>
        <fullName evidence="11">TonB-dependent receptor</fullName>
    </submittedName>
</protein>
<dbReference type="EMBL" id="LN907858">
    <property type="protein sequence ID" value="CUU39316.1"/>
    <property type="molecule type" value="Genomic_DNA"/>
</dbReference>
<feature type="domain" description="TonB-dependent receptor plug" evidence="9">
    <location>
        <begin position="48"/>
        <end position="154"/>
    </location>
</feature>
<dbReference type="AlphaFoldDB" id="A0A0S4PV50"/>
<evidence type="ECO:0000256" key="2">
    <source>
        <dbReference type="ARBA" id="ARBA00022448"/>
    </source>
</evidence>
<evidence type="ECO:0000259" key="9">
    <source>
        <dbReference type="Pfam" id="PF07715"/>
    </source>
</evidence>
<evidence type="ECO:0000313" key="12">
    <source>
        <dbReference type="Proteomes" id="UP000029925"/>
    </source>
</evidence>
<keyword evidence="2 7" id="KW-0813">Transport</keyword>
<dbReference type="STRING" id="76936.BN2458_PEG0430"/>
<keyword evidence="12" id="KW-1185">Reference proteome</keyword>
<dbReference type="Proteomes" id="UP000064525">
    <property type="component" value="Chromosome I"/>
</dbReference>
<keyword evidence="3 7" id="KW-1134">Transmembrane beta strand</keyword>
<dbReference type="PATRIC" id="fig|76936.10.peg.419"/>
<dbReference type="Pfam" id="PF07715">
    <property type="entry name" value="Plug"/>
    <property type="match status" value="1"/>
</dbReference>
<gene>
    <name evidence="10" type="ORF">BN2458_PEG0430</name>
    <name evidence="11" type="ORF">LS75_001050</name>
</gene>
<dbReference type="PANTHER" id="PTHR30069:SF27">
    <property type="entry name" value="BLL4766 PROTEIN"/>
    <property type="match status" value="1"/>
</dbReference>
<evidence type="ECO:0000256" key="1">
    <source>
        <dbReference type="ARBA" id="ARBA00004571"/>
    </source>
</evidence>
<dbReference type="InterPro" id="IPR012910">
    <property type="entry name" value="Plug_dom"/>
</dbReference>
<dbReference type="GeneID" id="78150743"/>
<dbReference type="PROSITE" id="PS52016">
    <property type="entry name" value="TONB_DEPENDENT_REC_3"/>
    <property type="match status" value="1"/>
</dbReference>
<dbReference type="RefSeq" id="WP_058122027.1">
    <property type="nucleotide sequence ID" value="NZ_CAOMJD010000029.1"/>
</dbReference>
<evidence type="ECO:0000256" key="4">
    <source>
        <dbReference type="ARBA" id="ARBA00022692"/>
    </source>
</evidence>
<accession>A0A0S4PV50</accession>
<dbReference type="KEGG" id="hty:BN2458_PEG0430"/>
<dbReference type="GO" id="GO:0015344">
    <property type="term" value="F:siderophore uptake transmembrane transporter activity"/>
    <property type="evidence" value="ECO:0007669"/>
    <property type="project" value="TreeGrafter"/>
</dbReference>